<dbReference type="InterPro" id="IPR036388">
    <property type="entry name" value="WH-like_DNA-bd_sf"/>
</dbReference>
<sequence length="204" mass="23522">MLKSLCFPNLELETGVEMGERKHSTYVEEEEDDTSVCKHFRGLIHMLEDEEEDPSVADEEVVSSVMKILEEEISCCYLGSREDAVSADDKLCVRLRLSYDALADFDVALHLCFLYVSAFLEDEVIFTGYVSQLWIGEGFVTGQDPLQTRQQFINLFADRYLIEPLLKDSDGKVVFFKVHDMLHDLAQQIAEKEEKCFFRARRNL</sequence>
<dbReference type="InterPro" id="IPR058922">
    <property type="entry name" value="WHD_DRP"/>
</dbReference>
<evidence type="ECO:0000259" key="1">
    <source>
        <dbReference type="Pfam" id="PF23559"/>
    </source>
</evidence>
<dbReference type="EMBL" id="JAHRHJ020000009">
    <property type="protein sequence ID" value="KAH9300919.1"/>
    <property type="molecule type" value="Genomic_DNA"/>
</dbReference>
<dbReference type="AlphaFoldDB" id="A0AA38CPW4"/>
<name>A0AA38CPW4_TAXCH</name>
<dbReference type="PANTHER" id="PTHR23155">
    <property type="entry name" value="DISEASE RESISTANCE PROTEIN RP"/>
    <property type="match status" value="1"/>
</dbReference>
<protein>
    <recommendedName>
        <fullName evidence="1">Disease resistance protein winged helix domain-containing protein</fullName>
    </recommendedName>
</protein>
<dbReference type="GO" id="GO:0006952">
    <property type="term" value="P:defense response"/>
    <property type="evidence" value="ECO:0007669"/>
    <property type="project" value="InterPro"/>
</dbReference>
<feature type="domain" description="Disease resistance protein winged helix" evidence="1">
    <location>
        <begin position="121"/>
        <end position="186"/>
    </location>
</feature>
<dbReference type="Pfam" id="PF23559">
    <property type="entry name" value="WHD_DRP"/>
    <property type="match status" value="1"/>
</dbReference>
<evidence type="ECO:0000313" key="3">
    <source>
        <dbReference type="Proteomes" id="UP000824469"/>
    </source>
</evidence>
<dbReference type="InterPro" id="IPR044974">
    <property type="entry name" value="Disease_R_plants"/>
</dbReference>
<organism evidence="2 3">
    <name type="scientific">Taxus chinensis</name>
    <name type="common">Chinese yew</name>
    <name type="synonym">Taxus wallichiana var. chinensis</name>
    <dbReference type="NCBI Taxonomy" id="29808"/>
    <lineage>
        <taxon>Eukaryota</taxon>
        <taxon>Viridiplantae</taxon>
        <taxon>Streptophyta</taxon>
        <taxon>Embryophyta</taxon>
        <taxon>Tracheophyta</taxon>
        <taxon>Spermatophyta</taxon>
        <taxon>Pinopsida</taxon>
        <taxon>Pinidae</taxon>
        <taxon>Conifers II</taxon>
        <taxon>Cupressales</taxon>
        <taxon>Taxaceae</taxon>
        <taxon>Taxus</taxon>
    </lineage>
</organism>
<keyword evidence="3" id="KW-1185">Reference proteome</keyword>
<comment type="caution">
    <text evidence="2">The sequence shown here is derived from an EMBL/GenBank/DDBJ whole genome shotgun (WGS) entry which is preliminary data.</text>
</comment>
<accession>A0AA38CPW4</accession>
<evidence type="ECO:0000313" key="2">
    <source>
        <dbReference type="EMBL" id="KAH9300919.1"/>
    </source>
</evidence>
<dbReference type="Gene3D" id="1.10.10.10">
    <property type="entry name" value="Winged helix-like DNA-binding domain superfamily/Winged helix DNA-binding domain"/>
    <property type="match status" value="1"/>
</dbReference>
<gene>
    <name evidence="2" type="ORF">KI387_012502</name>
</gene>
<dbReference type="PANTHER" id="PTHR23155:SF1205">
    <property type="entry name" value="DISEASE RESISTANCE PROTEIN RPM1"/>
    <property type="match status" value="1"/>
</dbReference>
<reference evidence="2 3" key="1">
    <citation type="journal article" date="2021" name="Nat. Plants">
        <title>The Taxus genome provides insights into paclitaxel biosynthesis.</title>
        <authorList>
            <person name="Xiong X."/>
            <person name="Gou J."/>
            <person name="Liao Q."/>
            <person name="Li Y."/>
            <person name="Zhou Q."/>
            <person name="Bi G."/>
            <person name="Li C."/>
            <person name="Du R."/>
            <person name="Wang X."/>
            <person name="Sun T."/>
            <person name="Guo L."/>
            <person name="Liang H."/>
            <person name="Lu P."/>
            <person name="Wu Y."/>
            <person name="Zhang Z."/>
            <person name="Ro D.K."/>
            <person name="Shang Y."/>
            <person name="Huang S."/>
            <person name="Yan J."/>
        </authorList>
    </citation>
    <scope>NUCLEOTIDE SEQUENCE [LARGE SCALE GENOMIC DNA]</scope>
    <source>
        <strain evidence="2">Ta-2019</strain>
    </source>
</reference>
<dbReference type="Proteomes" id="UP000824469">
    <property type="component" value="Unassembled WGS sequence"/>
</dbReference>
<proteinExistence type="predicted"/>